<organism evidence="1 2">
    <name type="scientific">Spirosoma telluris</name>
    <dbReference type="NCBI Taxonomy" id="2183553"/>
    <lineage>
        <taxon>Bacteria</taxon>
        <taxon>Pseudomonadati</taxon>
        <taxon>Bacteroidota</taxon>
        <taxon>Cytophagia</taxon>
        <taxon>Cytophagales</taxon>
        <taxon>Cytophagaceae</taxon>
        <taxon>Spirosoma</taxon>
    </lineage>
</organism>
<sequence length="120" mass="13137">MSKLAASLLLSASSLINPTTPKALSFDASAFVTADHQIRLAVRKSAELPIDVTLRNQSHEVLYQHSIGKKEDKYTVKLNVNDLADGSYELEIKSSEGSIIKQLNVSSQPVQQISRVIAMQ</sequence>
<dbReference type="EMBL" id="QLII01000001">
    <property type="protein sequence ID" value="RAI78391.1"/>
    <property type="molecule type" value="Genomic_DNA"/>
</dbReference>
<reference evidence="1 2" key="1">
    <citation type="submission" date="2018-06" db="EMBL/GenBank/DDBJ databases">
        <title>Spirosoma sp. HMF3257 Genome sequencing and assembly.</title>
        <authorList>
            <person name="Kang H."/>
            <person name="Cha I."/>
            <person name="Kim H."/>
            <person name="Kang J."/>
            <person name="Joh K."/>
        </authorList>
    </citation>
    <scope>NUCLEOTIDE SEQUENCE [LARGE SCALE GENOMIC DNA]</scope>
    <source>
        <strain evidence="1 2">HMF3257</strain>
    </source>
</reference>
<dbReference type="Proteomes" id="UP000249016">
    <property type="component" value="Unassembled WGS sequence"/>
</dbReference>
<comment type="caution">
    <text evidence="1">The sequence shown here is derived from an EMBL/GenBank/DDBJ whole genome shotgun (WGS) entry which is preliminary data.</text>
</comment>
<proteinExistence type="predicted"/>
<accession>A0A327NSM5</accession>
<protein>
    <recommendedName>
        <fullName evidence="3">DUF3244 domain-containing protein</fullName>
    </recommendedName>
</protein>
<keyword evidence="2" id="KW-1185">Reference proteome</keyword>
<name>A0A327NSM5_9BACT</name>
<evidence type="ECO:0000313" key="1">
    <source>
        <dbReference type="EMBL" id="RAI78391.1"/>
    </source>
</evidence>
<evidence type="ECO:0000313" key="2">
    <source>
        <dbReference type="Proteomes" id="UP000249016"/>
    </source>
</evidence>
<dbReference type="AlphaFoldDB" id="A0A327NSM5"/>
<dbReference type="OrthoDB" id="957607at2"/>
<gene>
    <name evidence="1" type="ORF">HMF3257_08750</name>
</gene>
<evidence type="ECO:0008006" key="3">
    <source>
        <dbReference type="Google" id="ProtNLM"/>
    </source>
</evidence>
<dbReference type="RefSeq" id="WP_111341519.1">
    <property type="nucleotide sequence ID" value="NZ_QLII01000001.1"/>
</dbReference>